<dbReference type="Proteomes" id="UP001176517">
    <property type="component" value="Unassembled WGS sequence"/>
</dbReference>
<dbReference type="InterPro" id="IPR045877">
    <property type="entry name" value="ZFP36-like"/>
</dbReference>
<dbReference type="AlphaFoldDB" id="A0AAN6GVV2"/>
<evidence type="ECO:0000259" key="7">
    <source>
        <dbReference type="PROSITE" id="PS50103"/>
    </source>
</evidence>
<feature type="zinc finger region" description="C3H1-type" evidence="5">
    <location>
        <begin position="720"/>
        <end position="748"/>
    </location>
</feature>
<accession>A0AAN6GVV2</accession>
<dbReference type="SUPFAM" id="SSF90229">
    <property type="entry name" value="CCCH zinc finger"/>
    <property type="match status" value="2"/>
</dbReference>
<evidence type="ECO:0000256" key="2">
    <source>
        <dbReference type="ARBA" id="ARBA00022737"/>
    </source>
</evidence>
<keyword evidence="3 5" id="KW-0863">Zinc-finger</keyword>
<feature type="compositionally biased region" description="Polar residues" evidence="6">
    <location>
        <begin position="185"/>
        <end position="194"/>
    </location>
</feature>
<gene>
    <name evidence="8" type="ORF">OC846_000382</name>
</gene>
<feature type="domain" description="C3H1-type" evidence="7">
    <location>
        <begin position="720"/>
        <end position="748"/>
    </location>
</feature>
<name>A0AAN6GVV2_9BASI</name>
<feature type="region of interest" description="Disordered" evidence="6">
    <location>
        <begin position="531"/>
        <end position="551"/>
    </location>
</feature>
<feature type="region of interest" description="Disordered" evidence="6">
    <location>
        <begin position="211"/>
        <end position="254"/>
    </location>
</feature>
<keyword evidence="4 5" id="KW-0862">Zinc</keyword>
<evidence type="ECO:0000256" key="3">
    <source>
        <dbReference type="ARBA" id="ARBA00022771"/>
    </source>
</evidence>
<reference evidence="8" key="1">
    <citation type="journal article" date="2023" name="PhytoFront">
        <title>Draft Genome Resources of Seven Strains of Tilletia horrida, Causal Agent of Kernel Smut of Rice.</title>
        <authorList>
            <person name="Khanal S."/>
            <person name="Antony Babu S."/>
            <person name="Zhou X.G."/>
        </authorList>
    </citation>
    <scope>NUCLEOTIDE SEQUENCE</scope>
    <source>
        <strain evidence="8">TX6</strain>
    </source>
</reference>
<evidence type="ECO:0000313" key="9">
    <source>
        <dbReference type="Proteomes" id="UP001176517"/>
    </source>
</evidence>
<evidence type="ECO:0000256" key="1">
    <source>
        <dbReference type="ARBA" id="ARBA00022723"/>
    </source>
</evidence>
<feature type="compositionally biased region" description="Polar residues" evidence="6">
    <location>
        <begin position="55"/>
        <end position="64"/>
    </location>
</feature>
<feature type="compositionally biased region" description="Polar residues" evidence="6">
    <location>
        <begin position="16"/>
        <end position="43"/>
    </location>
</feature>
<feature type="region of interest" description="Disordered" evidence="6">
    <location>
        <begin position="859"/>
        <end position="907"/>
    </location>
</feature>
<sequence length="907" mass="93053">MSAKVTPSPALISGANDINTHSIPSPGQSKYPTSEQESRQSATIAKLPRPISRPATASSATERSSGVFHSVGQSYDSERPHSRSSIPAPLSTPASTTSSIFPSNHTASTTKSSGMSSPASASDKCFTPATSTATTSPSSAPYALGSNLGPEPAVQSQQKQPHPDSVKVAEESGKIESSEPETASAVPNPSQQDYFQYGGSRELQGKTATFVPSSSWKHSTPSSTVGVIGPPSSRSDGSHSARPAAVSNAWKDPNATNVSDSYLRHFAASAWTSAPGIDSVNAHAWLRDGEKDGQGHGSTSGLPGNIFTSHDSHSLQQHQWIGSSDKTAGSGDGTLGLQNMSAGPKYSTHAAVSTGPPSPSRKLPNSTTTPTENQEQLRNLQLALQAFEAAGPAGFNQGSRGLGFDHVFAPGRGLGRGIGNGLRSDGVWSASVSPSMTIQALPMTATTSFGGQTPIAARRGPLSSEAKDQLSLQARNGDDSNVTRPRSATTAPSTAAAAALGGAALTPAEIDHAIASASLLKGLAAAQSGRASAGSVTPDGRVPESNGHSSPDALELLQQQQNHDNVAAATAAAIAALGFSRANADDGMAGALGLTTSAAAAAAAANSPSLPHASAASGMGRPHTRFPHGLEGNGQGTPSLSAPASTFGSPATFTVPLMHGDQMMYQHMNGGGPSPNNRKLNLYKTELCRNWEEKGTCRYGVKCQYAHGEAELRPVQRHAKYKTEICRTFWRTGSCPYAKRCCFIHTTAADAGADYVLSGHGAPLISRVNSDRHSQDSGSGSAHSSLPNSPTVAMNRPLTGGMKPLTNLSNGMGYGGSAINNPTGGAEHLAGKPDPLALSSLNDALAGINLQAPAITNGFSGAGQHESRFRHQNSASVSAGAGHGHSNHVTMGSTGVGHGPRFFRSIQ</sequence>
<dbReference type="Pfam" id="PF00642">
    <property type="entry name" value="zf-CCCH"/>
    <property type="match status" value="2"/>
</dbReference>
<dbReference type="GO" id="GO:0003729">
    <property type="term" value="F:mRNA binding"/>
    <property type="evidence" value="ECO:0007669"/>
    <property type="project" value="InterPro"/>
</dbReference>
<protein>
    <recommendedName>
        <fullName evidence="7">C3H1-type domain-containing protein</fullName>
    </recommendedName>
</protein>
<feature type="region of interest" description="Disordered" evidence="6">
    <location>
        <begin position="288"/>
        <end position="374"/>
    </location>
</feature>
<dbReference type="SMART" id="SM00356">
    <property type="entry name" value="ZnF_C3H1"/>
    <property type="match status" value="2"/>
</dbReference>
<feature type="region of interest" description="Disordered" evidence="6">
    <location>
        <begin position="445"/>
        <end position="465"/>
    </location>
</feature>
<dbReference type="InterPro" id="IPR000571">
    <property type="entry name" value="Znf_CCCH"/>
</dbReference>
<keyword evidence="1 5" id="KW-0479">Metal-binding</keyword>
<dbReference type="PANTHER" id="PTHR12547:SF18">
    <property type="entry name" value="PROTEIN TIS11"/>
    <property type="match status" value="1"/>
</dbReference>
<feature type="region of interest" description="Disordered" evidence="6">
    <location>
        <begin position="609"/>
        <end position="640"/>
    </location>
</feature>
<evidence type="ECO:0000313" key="8">
    <source>
        <dbReference type="EMBL" id="KAK0557594.1"/>
    </source>
</evidence>
<feature type="compositionally biased region" description="Low complexity" evidence="6">
    <location>
        <begin position="212"/>
        <end position="224"/>
    </location>
</feature>
<proteinExistence type="predicted"/>
<feature type="compositionally biased region" description="Polar residues" evidence="6">
    <location>
        <begin position="297"/>
        <end position="327"/>
    </location>
</feature>
<feature type="compositionally biased region" description="Polar residues" evidence="6">
    <location>
        <begin position="472"/>
        <end position="486"/>
    </location>
</feature>
<feature type="compositionally biased region" description="Low complexity" evidence="6">
    <location>
        <begin position="776"/>
        <end position="789"/>
    </location>
</feature>
<feature type="zinc finger region" description="C3H1-type" evidence="5">
    <location>
        <begin position="682"/>
        <end position="710"/>
    </location>
</feature>
<dbReference type="FunFam" id="4.10.1000.10:FF:000001">
    <property type="entry name" value="zinc finger CCCH domain-containing protein 15-like"/>
    <property type="match status" value="1"/>
</dbReference>
<feature type="region of interest" description="Disordered" evidence="6">
    <location>
        <begin position="1"/>
        <end position="199"/>
    </location>
</feature>
<dbReference type="EMBL" id="JAPDMZ010000004">
    <property type="protein sequence ID" value="KAK0557594.1"/>
    <property type="molecule type" value="Genomic_DNA"/>
</dbReference>
<feature type="compositionally biased region" description="Low complexity" evidence="6">
    <location>
        <begin position="84"/>
        <end position="141"/>
    </location>
</feature>
<keyword evidence="2" id="KW-0677">Repeat</keyword>
<feature type="compositionally biased region" description="Basic and acidic residues" evidence="6">
    <location>
        <begin position="161"/>
        <end position="177"/>
    </location>
</feature>
<feature type="region of interest" description="Disordered" evidence="6">
    <location>
        <begin position="472"/>
        <end position="491"/>
    </location>
</feature>
<feature type="domain" description="C3H1-type" evidence="7">
    <location>
        <begin position="682"/>
        <end position="710"/>
    </location>
</feature>
<feature type="compositionally biased region" description="Low complexity" evidence="6">
    <location>
        <begin position="609"/>
        <end position="618"/>
    </location>
</feature>
<evidence type="ECO:0000256" key="6">
    <source>
        <dbReference type="SAM" id="MobiDB-lite"/>
    </source>
</evidence>
<dbReference type="InterPro" id="IPR036855">
    <property type="entry name" value="Znf_CCCH_sf"/>
</dbReference>
<evidence type="ECO:0000256" key="4">
    <source>
        <dbReference type="ARBA" id="ARBA00022833"/>
    </source>
</evidence>
<dbReference type="Gene3D" id="4.10.1000.10">
    <property type="entry name" value="Zinc finger, CCCH-type"/>
    <property type="match status" value="2"/>
</dbReference>
<keyword evidence="9" id="KW-1185">Reference proteome</keyword>
<feature type="compositionally biased region" description="Polar residues" evidence="6">
    <location>
        <begin position="363"/>
        <end position="374"/>
    </location>
</feature>
<comment type="caution">
    <text evidence="8">The sequence shown here is derived from an EMBL/GenBank/DDBJ whole genome shotgun (WGS) entry which is preliminary data.</text>
</comment>
<dbReference type="PANTHER" id="PTHR12547">
    <property type="entry name" value="CCCH ZINC FINGER/TIS11-RELATED"/>
    <property type="match status" value="1"/>
</dbReference>
<organism evidence="8 9">
    <name type="scientific">Tilletia horrida</name>
    <dbReference type="NCBI Taxonomy" id="155126"/>
    <lineage>
        <taxon>Eukaryota</taxon>
        <taxon>Fungi</taxon>
        <taxon>Dikarya</taxon>
        <taxon>Basidiomycota</taxon>
        <taxon>Ustilaginomycotina</taxon>
        <taxon>Exobasidiomycetes</taxon>
        <taxon>Tilletiales</taxon>
        <taxon>Tilletiaceae</taxon>
        <taxon>Tilletia</taxon>
    </lineage>
</organism>
<dbReference type="GO" id="GO:0008270">
    <property type="term" value="F:zinc ion binding"/>
    <property type="evidence" value="ECO:0007669"/>
    <property type="project" value="UniProtKB-KW"/>
</dbReference>
<evidence type="ECO:0000256" key="5">
    <source>
        <dbReference type="PROSITE-ProRule" id="PRU00723"/>
    </source>
</evidence>
<dbReference type="PROSITE" id="PS50103">
    <property type="entry name" value="ZF_C3H1"/>
    <property type="match status" value="2"/>
</dbReference>
<feature type="region of interest" description="Disordered" evidence="6">
    <location>
        <begin position="766"/>
        <end position="806"/>
    </location>
</feature>